<dbReference type="EMBL" id="JACJVO010000033">
    <property type="protein sequence ID" value="MBB6734479.1"/>
    <property type="molecule type" value="Genomic_DNA"/>
</dbReference>
<protein>
    <submittedName>
        <fullName evidence="1">Uncharacterized protein</fullName>
    </submittedName>
</protein>
<comment type="caution">
    <text evidence="1">The sequence shown here is derived from an EMBL/GenBank/DDBJ whole genome shotgun (WGS) entry which is preliminary data.</text>
</comment>
<evidence type="ECO:0000313" key="1">
    <source>
        <dbReference type="EMBL" id="MBB6734479.1"/>
    </source>
</evidence>
<name>A0A7X0SR16_9BACL</name>
<dbReference type="AlphaFoldDB" id="A0A7X0SR16"/>
<accession>A0A7X0SR16</accession>
<reference evidence="1 2" key="1">
    <citation type="submission" date="2020-08" db="EMBL/GenBank/DDBJ databases">
        <title>Cohnella phylogeny.</title>
        <authorList>
            <person name="Dunlap C."/>
        </authorList>
    </citation>
    <scope>NUCLEOTIDE SEQUENCE [LARGE SCALE GENOMIC DNA]</scope>
    <source>
        <strain evidence="1 2">CBP 2801</strain>
    </source>
</reference>
<keyword evidence="2" id="KW-1185">Reference proteome</keyword>
<dbReference type="Proteomes" id="UP000564644">
    <property type="component" value="Unassembled WGS sequence"/>
</dbReference>
<gene>
    <name evidence="1" type="ORF">H7C18_26480</name>
</gene>
<organism evidence="1 2">
    <name type="scientific">Cohnella zeiphila</name>
    <dbReference type="NCBI Taxonomy" id="2761120"/>
    <lineage>
        <taxon>Bacteria</taxon>
        <taxon>Bacillati</taxon>
        <taxon>Bacillota</taxon>
        <taxon>Bacilli</taxon>
        <taxon>Bacillales</taxon>
        <taxon>Paenibacillaceae</taxon>
        <taxon>Cohnella</taxon>
    </lineage>
</organism>
<dbReference type="RefSeq" id="WP_185132135.1">
    <property type="nucleotide sequence ID" value="NZ_JACJVO010000033.1"/>
</dbReference>
<sequence>MERHECRDMIKAAKKLIPEGNLEIYKIDGIPNLEVVTTVDDSSHDDAREESVFIEIKYCPFCGHQI</sequence>
<evidence type="ECO:0000313" key="2">
    <source>
        <dbReference type="Proteomes" id="UP000564644"/>
    </source>
</evidence>
<proteinExistence type="predicted"/>